<evidence type="ECO:0000259" key="7">
    <source>
        <dbReference type="PROSITE" id="PS50089"/>
    </source>
</evidence>
<evidence type="ECO:0000256" key="1">
    <source>
        <dbReference type="ARBA" id="ARBA00022723"/>
    </source>
</evidence>
<dbReference type="GO" id="GO:0000209">
    <property type="term" value="P:protein polyubiquitination"/>
    <property type="evidence" value="ECO:0007669"/>
    <property type="project" value="TreeGrafter"/>
</dbReference>
<keyword evidence="1" id="KW-0479">Metal-binding</keyword>
<feature type="coiled-coil region" evidence="5">
    <location>
        <begin position="133"/>
        <end position="201"/>
    </location>
</feature>
<dbReference type="Proteomes" id="UP000444721">
    <property type="component" value="Unassembled WGS sequence"/>
</dbReference>
<dbReference type="VEuPathDB" id="AmoebaDB:FDP41_001760"/>
<dbReference type="GO" id="GO:0061630">
    <property type="term" value="F:ubiquitin protein ligase activity"/>
    <property type="evidence" value="ECO:0007669"/>
    <property type="project" value="TreeGrafter"/>
</dbReference>
<proteinExistence type="predicted"/>
<dbReference type="VEuPathDB" id="AmoebaDB:NF0103340"/>
<dbReference type="PROSITE" id="PS50089">
    <property type="entry name" value="ZF_RING_2"/>
    <property type="match status" value="1"/>
</dbReference>
<dbReference type="AlphaFoldDB" id="A0A6A5BQL6"/>
<dbReference type="GO" id="GO:0006511">
    <property type="term" value="P:ubiquitin-dependent protein catabolic process"/>
    <property type="evidence" value="ECO:0007669"/>
    <property type="project" value="TreeGrafter"/>
</dbReference>
<dbReference type="InterPro" id="IPR001841">
    <property type="entry name" value="Znf_RING"/>
</dbReference>
<dbReference type="OrthoDB" id="1630758at2759"/>
<gene>
    <name evidence="8" type="ORF">FDP41_001760</name>
</gene>
<evidence type="ECO:0000256" key="3">
    <source>
        <dbReference type="ARBA" id="ARBA00022833"/>
    </source>
</evidence>
<feature type="domain" description="RING-type" evidence="7">
    <location>
        <begin position="50"/>
        <end position="85"/>
    </location>
</feature>
<evidence type="ECO:0000256" key="2">
    <source>
        <dbReference type="ARBA" id="ARBA00022771"/>
    </source>
</evidence>
<keyword evidence="3" id="KW-0862">Zinc</keyword>
<sequence length="206" mass="24139">MRNLNSSLDTGENPSPSTNNSLTVITPTEKITSKSFNYVNLDLIDKELACPICFFPFYDPVVHSSCGNTFCRECVNSLLQCPICHEGDFSSEKVTVVKIIRNQLDKLAVFCPMCKNVVNRGELKNHQEKYCPLHDAYQQVEQMKRDLEKEFEEKKMKLEQEFQEQSQQLEQEFQEKNQKLDREHSLYLEQAENELKQKEKELMKQF</sequence>
<evidence type="ECO:0000256" key="4">
    <source>
        <dbReference type="PROSITE-ProRule" id="PRU00175"/>
    </source>
</evidence>
<accession>A0A6A5BQL6</accession>
<dbReference type="VEuPathDB" id="AmoebaDB:NfTy_055210"/>
<feature type="region of interest" description="Disordered" evidence="6">
    <location>
        <begin position="1"/>
        <end position="23"/>
    </location>
</feature>
<keyword evidence="9" id="KW-1185">Reference proteome</keyword>
<dbReference type="InterPro" id="IPR051438">
    <property type="entry name" value="RNF_E3_ubiq-protein_ligase"/>
</dbReference>
<name>A0A6A5BQL6_NAEFO</name>
<dbReference type="PANTHER" id="PTHR46016:SF1">
    <property type="entry name" value="RING-TYPE DOMAIN-CONTAINING PROTEIN"/>
    <property type="match status" value="1"/>
</dbReference>
<evidence type="ECO:0000256" key="5">
    <source>
        <dbReference type="SAM" id="Coils"/>
    </source>
</evidence>
<keyword evidence="5" id="KW-0175">Coiled coil</keyword>
<dbReference type="RefSeq" id="XP_044564130.1">
    <property type="nucleotide sequence ID" value="XM_044704880.1"/>
</dbReference>
<comment type="caution">
    <text evidence="8">The sequence shown here is derived from an EMBL/GenBank/DDBJ whole genome shotgun (WGS) entry which is preliminary data.</text>
</comment>
<evidence type="ECO:0000313" key="8">
    <source>
        <dbReference type="EMBL" id="KAF0979417.1"/>
    </source>
</evidence>
<dbReference type="GeneID" id="68108978"/>
<dbReference type="InterPro" id="IPR013083">
    <property type="entry name" value="Znf_RING/FYVE/PHD"/>
</dbReference>
<dbReference type="EMBL" id="VFQX01000027">
    <property type="protein sequence ID" value="KAF0979417.1"/>
    <property type="molecule type" value="Genomic_DNA"/>
</dbReference>
<dbReference type="PANTHER" id="PTHR46016">
    <property type="entry name" value="ZINC FINGER, RING/FYVE/PHD-TYPE"/>
    <property type="match status" value="1"/>
</dbReference>
<dbReference type="Pfam" id="PF13445">
    <property type="entry name" value="zf-RING_UBOX"/>
    <property type="match status" value="1"/>
</dbReference>
<dbReference type="SUPFAM" id="SSF57850">
    <property type="entry name" value="RING/U-box"/>
    <property type="match status" value="1"/>
</dbReference>
<dbReference type="InterPro" id="IPR027370">
    <property type="entry name" value="Znf-RING_euk"/>
</dbReference>
<organism evidence="8 9">
    <name type="scientific">Naegleria fowleri</name>
    <name type="common">Brain eating amoeba</name>
    <dbReference type="NCBI Taxonomy" id="5763"/>
    <lineage>
        <taxon>Eukaryota</taxon>
        <taxon>Discoba</taxon>
        <taxon>Heterolobosea</taxon>
        <taxon>Tetramitia</taxon>
        <taxon>Eutetramitia</taxon>
        <taxon>Vahlkampfiidae</taxon>
        <taxon>Naegleria</taxon>
    </lineage>
</organism>
<dbReference type="GO" id="GO:0008270">
    <property type="term" value="F:zinc ion binding"/>
    <property type="evidence" value="ECO:0007669"/>
    <property type="project" value="UniProtKB-KW"/>
</dbReference>
<keyword evidence="2 4" id="KW-0863">Zinc-finger</keyword>
<protein>
    <recommendedName>
        <fullName evidence="7">RING-type domain-containing protein</fullName>
    </recommendedName>
</protein>
<dbReference type="SMART" id="SM00184">
    <property type="entry name" value="RING"/>
    <property type="match status" value="1"/>
</dbReference>
<dbReference type="Gene3D" id="3.30.40.10">
    <property type="entry name" value="Zinc/RING finger domain, C3HC4 (zinc finger)"/>
    <property type="match status" value="1"/>
</dbReference>
<evidence type="ECO:0000256" key="6">
    <source>
        <dbReference type="SAM" id="MobiDB-lite"/>
    </source>
</evidence>
<reference evidence="8 9" key="1">
    <citation type="journal article" date="2019" name="Sci. Rep.">
        <title>Nanopore sequencing improves the draft genome of the human pathogenic amoeba Naegleria fowleri.</title>
        <authorList>
            <person name="Liechti N."/>
            <person name="Schurch N."/>
            <person name="Bruggmann R."/>
            <person name="Wittwer M."/>
        </authorList>
    </citation>
    <scope>NUCLEOTIDE SEQUENCE [LARGE SCALE GENOMIC DNA]</scope>
    <source>
        <strain evidence="8 9">ATCC 30894</strain>
    </source>
</reference>
<evidence type="ECO:0000313" key="9">
    <source>
        <dbReference type="Proteomes" id="UP000444721"/>
    </source>
</evidence>